<dbReference type="EMBL" id="JAUKWQ010000012">
    <property type="protein sequence ID" value="MDO1585072.1"/>
    <property type="molecule type" value="Genomic_DNA"/>
</dbReference>
<dbReference type="GO" id="GO:0016787">
    <property type="term" value="F:hydrolase activity"/>
    <property type="evidence" value="ECO:0007669"/>
    <property type="project" value="UniProtKB-KW"/>
</dbReference>
<dbReference type="Gene3D" id="1.50.10.10">
    <property type="match status" value="1"/>
</dbReference>
<organism evidence="9 10">
    <name type="scientific">Rhizobium oryzicola</name>
    <dbReference type="NCBI Taxonomy" id="1232668"/>
    <lineage>
        <taxon>Bacteria</taxon>
        <taxon>Pseudomonadati</taxon>
        <taxon>Pseudomonadota</taxon>
        <taxon>Alphaproteobacteria</taxon>
        <taxon>Hyphomicrobiales</taxon>
        <taxon>Rhizobiaceae</taxon>
        <taxon>Rhizobium/Agrobacterium group</taxon>
        <taxon>Rhizobium</taxon>
    </lineage>
</organism>
<reference evidence="9" key="1">
    <citation type="journal article" date="2015" name="Int. J. Syst. Evol. Microbiol.">
        <title>Rhizobium oryzicola sp. nov., potential plant-growth-promoting endophytic bacteria isolated from rice roots.</title>
        <authorList>
            <person name="Zhang X.X."/>
            <person name="Gao J.S."/>
            <person name="Cao Y.H."/>
            <person name="Sheirdil R.A."/>
            <person name="Wang X.C."/>
            <person name="Zhang L."/>
        </authorList>
    </citation>
    <scope>NUCLEOTIDE SEQUENCE</scope>
    <source>
        <strain evidence="9">05753</strain>
    </source>
</reference>
<sequence length="350" mass="38516">MRRTFSVVLAFVVLLAAGSSVVRAAEPLVPETLWAAYKAKFMDDSGRIIDNANGNISHSEGQGYGLLLAYLADNRQDFEQIWYFTRTELLVRDDGLAAWKWEPQASPHVTDVNNATDGDILIAYALALAGSRWSNAGYLRQAAMLARAILQHTVVTTKGRTLLLPAAEGFAVDDRADGPVINPSYWVFEALPIMGLLAPSPKWEALSGEGLGLLKRIQFGPKHLPAEWISLSTQPKPADGFEQEYGYNALRIPLYLMRGGVTDKDLLRRLREGWLQSDGVSGGIIDLPSGRTKAVLDDPGYQIINHIAACISDGKRITPDVRRFNPVLYFPSTLQLLGLAFVTEKHPECL</sequence>
<dbReference type="Proteomes" id="UP001169006">
    <property type="component" value="Unassembled WGS sequence"/>
</dbReference>
<evidence type="ECO:0000313" key="9">
    <source>
        <dbReference type="EMBL" id="MDO1585072.1"/>
    </source>
</evidence>
<evidence type="ECO:0000256" key="2">
    <source>
        <dbReference type="ARBA" id="ARBA00009209"/>
    </source>
</evidence>
<evidence type="ECO:0000256" key="1">
    <source>
        <dbReference type="ARBA" id="ARBA00000966"/>
    </source>
</evidence>
<dbReference type="RefSeq" id="WP_302079361.1">
    <property type="nucleotide sequence ID" value="NZ_JAUKWQ010000012.1"/>
</dbReference>
<keyword evidence="5" id="KW-0136">Cellulose degradation</keyword>
<dbReference type="SUPFAM" id="SSF48208">
    <property type="entry name" value="Six-hairpin glycosidases"/>
    <property type="match status" value="1"/>
</dbReference>
<dbReference type="Pfam" id="PF01270">
    <property type="entry name" value="Glyco_hydro_8"/>
    <property type="match status" value="1"/>
</dbReference>
<dbReference type="InterPro" id="IPR008928">
    <property type="entry name" value="6-hairpin_glycosidase_sf"/>
</dbReference>
<evidence type="ECO:0000256" key="3">
    <source>
        <dbReference type="ARBA" id="ARBA00012601"/>
    </source>
</evidence>
<keyword evidence="8" id="KW-0732">Signal</keyword>
<comment type="catalytic activity">
    <reaction evidence="1">
        <text>Endohydrolysis of (1-&gt;4)-beta-D-glucosidic linkages in cellulose, lichenin and cereal beta-D-glucans.</text>
        <dbReference type="EC" id="3.2.1.4"/>
    </reaction>
</comment>
<feature type="signal peptide" evidence="8">
    <location>
        <begin position="1"/>
        <end position="24"/>
    </location>
</feature>
<accession>A0ABT8T350</accession>
<dbReference type="PRINTS" id="PR00735">
    <property type="entry name" value="GLHYDRLASE8"/>
</dbReference>
<comment type="similarity">
    <text evidence="2">Belongs to the glycosyl hydrolase 8 (cellulase D) family.</text>
</comment>
<dbReference type="EC" id="3.2.1.4" evidence="3"/>
<keyword evidence="6" id="KW-0326">Glycosidase</keyword>
<comment type="caution">
    <text evidence="9">The sequence shown here is derived from an EMBL/GenBank/DDBJ whole genome shotgun (WGS) entry which is preliminary data.</text>
</comment>
<evidence type="ECO:0000256" key="6">
    <source>
        <dbReference type="ARBA" id="ARBA00023295"/>
    </source>
</evidence>
<gene>
    <name evidence="9" type="ORF">Q2T52_23520</name>
</gene>
<keyword evidence="7" id="KW-0119">Carbohydrate metabolism</keyword>
<keyword evidence="10" id="KW-1185">Reference proteome</keyword>
<reference evidence="9" key="2">
    <citation type="submission" date="2023-07" db="EMBL/GenBank/DDBJ databases">
        <authorList>
            <person name="Sun H."/>
        </authorList>
    </citation>
    <scope>NUCLEOTIDE SEQUENCE</scope>
    <source>
        <strain evidence="9">05753</strain>
    </source>
</reference>
<keyword evidence="7" id="KW-0624">Polysaccharide degradation</keyword>
<evidence type="ECO:0000256" key="7">
    <source>
        <dbReference type="ARBA" id="ARBA00023326"/>
    </source>
</evidence>
<name>A0ABT8T350_9HYPH</name>
<dbReference type="InterPro" id="IPR002037">
    <property type="entry name" value="Glyco_hydro_8"/>
</dbReference>
<proteinExistence type="inferred from homology"/>
<protein>
    <recommendedName>
        <fullName evidence="3">cellulase</fullName>
        <ecNumber evidence="3">3.2.1.4</ecNumber>
    </recommendedName>
</protein>
<evidence type="ECO:0000256" key="8">
    <source>
        <dbReference type="SAM" id="SignalP"/>
    </source>
</evidence>
<evidence type="ECO:0000256" key="5">
    <source>
        <dbReference type="ARBA" id="ARBA00023001"/>
    </source>
</evidence>
<keyword evidence="4 9" id="KW-0378">Hydrolase</keyword>
<dbReference type="InterPro" id="IPR012341">
    <property type="entry name" value="6hp_glycosidase-like_sf"/>
</dbReference>
<evidence type="ECO:0000256" key="4">
    <source>
        <dbReference type="ARBA" id="ARBA00022801"/>
    </source>
</evidence>
<feature type="chain" id="PRO_5047532135" description="cellulase" evidence="8">
    <location>
        <begin position="25"/>
        <end position="350"/>
    </location>
</feature>
<evidence type="ECO:0000313" key="10">
    <source>
        <dbReference type="Proteomes" id="UP001169006"/>
    </source>
</evidence>